<dbReference type="InterPro" id="IPR050237">
    <property type="entry name" value="ATP-dep_AMP-bd_enzyme"/>
</dbReference>
<evidence type="ECO:0000259" key="2">
    <source>
        <dbReference type="Pfam" id="PF00501"/>
    </source>
</evidence>
<feature type="domain" description="AMP-binding enzyme C-terminal" evidence="3">
    <location>
        <begin position="377"/>
        <end position="450"/>
    </location>
</feature>
<dbReference type="Proteomes" id="UP000318380">
    <property type="component" value="Unassembled WGS sequence"/>
</dbReference>
<dbReference type="Gene3D" id="3.40.50.12780">
    <property type="entry name" value="N-terminal domain of ligase-like"/>
    <property type="match status" value="1"/>
</dbReference>
<dbReference type="Pfam" id="PF13193">
    <property type="entry name" value="AMP-binding_C"/>
    <property type="match status" value="1"/>
</dbReference>
<keyword evidence="1" id="KW-0812">Transmembrane</keyword>
<sequence length="456" mass="47647">MRRAAAVDVTVGLTRLLGAVPVWRPGVQSVLRRDGLTFSALVGIAARRRPEETAIVDAQGPVSCAELDDLVDRRAAEIDEPRWTVNEPDSRSFVVEVAAGLRGNADVVLLDPRTPAPQVELGPRRGKRGQVILLTSGSTGTAKGVERGGVRSTQGIPVSTLVRRLPLRSGSPLVVTPPLFHGFGFGFLAVGLAFGMPVVLLRDPAEVADYVGTHPGCVLVGVPPVLAKIERAGGRAEPAAVVSGAGMLHPAVAARLVSAYGPVLFNLYGSSEDGWSTIATPDDLAAAPGTIGRPAAGIRVAVLDEAGNPLRAGEIGHLCIASRLEFAQYAGGGRRARLGGMADSGDLGYQDTAGRFFVAGRSDAMVVTGGENVFPAEVEDVLLAHPAIAEARVDGVPDEEYGTRLAASVVLRSPVDVDELLAYARTRLPRHKVPRSVRCVAVVPITSTGKPARRVT</sequence>
<dbReference type="PROSITE" id="PS00455">
    <property type="entry name" value="AMP_BINDING"/>
    <property type="match status" value="1"/>
</dbReference>
<dbReference type="AlphaFoldDB" id="A0A561B8J3"/>
<dbReference type="InterPro" id="IPR045851">
    <property type="entry name" value="AMP-bd_C_sf"/>
</dbReference>
<organism evidence="4 5">
    <name type="scientific">Kribbella amoyensis</name>
    <dbReference type="NCBI Taxonomy" id="996641"/>
    <lineage>
        <taxon>Bacteria</taxon>
        <taxon>Bacillati</taxon>
        <taxon>Actinomycetota</taxon>
        <taxon>Actinomycetes</taxon>
        <taxon>Propionibacteriales</taxon>
        <taxon>Kribbellaceae</taxon>
        <taxon>Kribbella</taxon>
    </lineage>
</organism>
<dbReference type="Gene3D" id="3.30.300.30">
    <property type="match status" value="1"/>
</dbReference>
<dbReference type="Pfam" id="PF00501">
    <property type="entry name" value="AMP-binding"/>
    <property type="match status" value="1"/>
</dbReference>
<dbReference type="PANTHER" id="PTHR43767">
    <property type="entry name" value="LONG-CHAIN-FATTY-ACID--COA LIGASE"/>
    <property type="match status" value="1"/>
</dbReference>
<dbReference type="InterPro" id="IPR020845">
    <property type="entry name" value="AMP-binding_CS"/>
</dbReference>
<dbReference type="InterPro" id="IPR000873">
    <property type="entry name" value="AMP-dep_synth/lig_dom"/>
</dbReference>
<dbReference type="RefSeq" id="WP_145814000.1">
    <property type="nucleotide sequence ID" value="NZ_VIVK01000002.1"/>
</dbReference>
<dbReference type="PANTHER" id="PTHR43767:SF1">
    <property type="entry name" value="NONRIBOSOMAL PEPTIDE SYNTHASE PES1 (EUROFUNG)-RELATED"/>
    <property type="match status" value="1"/>
</dbReference>
<dbReference type="EMBL" id="VIVK01000002">
    <property type="protein sequence ID" value="TWD75281.1"/>
    <property type="molecule type" value="Genomic_DNA"/>
</dbReference>
<accession>A0A561B8J3</accession>
<dbReference type="OrthoDB" id="812569at2"/>
<name>A0A561B8J3_9ACTN</name>
<dbReference type="InterPro" id="IPR042099">
    <property type="entry name" value="ANL_N_sf"/>
</dbReference>
<evidence type="ECO:0000313" key="5">
    <source>
        <dbReference type="Proteomes" id="UP000318380"/>
    </source>
</evidence>
<evidence type="ECO:0000256" key="1">
    <source>
        <dbReference type="SAM" id="Phobius"/>
    </source>
</evidence>
<dbReference type="CDD" id="cd04433">
    <property type="entry name" value="AFD_class_I"/>
    <property type="match status" value="1"/>
</dbReference>
<dbReference type="InterPro" id="IPR025110">
    <property type="entry name" value="AMP-bd_C"/>
</dbReference>
<proteinExistence type="predicted"/>
<keyword evidence="1" id="KW-1133">Transmembrane helix</keyword>
<keyword evidence="1" id="KW-0472">Membrane</keyword>
<evidence type="ECO:0000313" key="4">
    <source>
        <dbReference type="EMBL" id="TWD75281.1"/>
    </source>
</evidence>
<protein>
    <submittedName>
        <fullName evidence="4">Acyl-CoA synthetase (AMP-forming)/AMP-acid ligase II</fullName>
    </submittedName>
</protein>
<feature type="transmembrane region" description="Helical" evidence="1">
    <location>
        <begin position="179"/>
        <end position="201"/>
    </location>
</feature>
<evidence type="ECO:0000259" key="3">
    <source>
        <dbReference type="Pfam" id="PF13193"/>
    </source>
</evidence>
<reference evidence="4 5" key="1">
    <citation type="submission" date="2019-06" db="EMBL/GenBank/DDBJ databases">
        <title>Sequencing the genomes of 1000 actinobacteria strains.</title>
        <authorList>
            <person name="Klenk H.-P."/>
        </authorList>
    </citation>
    <scope>NUCLEOTIDE SEQUENCE [LARGE SCALE GENOMIC DNA]</scope>
    <source>
        <strain evidence="4 5">DSM 24683</strain>
    </source>
</reference>
<comment type="caution">
    <text evidence="4">The sequence shown here is derived from an EMBL/GenBank/DDBJ whole genome shotgun (WGS) entry which is preliminary data.</text>
</comment>
<dbReference type="GO" id="GO:0016878">
    <property type="term" value="F:acid-thiol ligase activity"/>
    <property type="evidence" value="ECO:0007669"/>
    <property type="project" value="UniProtKB-ARBA"/>
</dbReference>
<keyword evidence="5" id="KW-1185">Reference proteome</keyword>
<keyword evidence="4" id="KW-0436">Ligase</keyword>
<feature type="domain" description="AMP-dependent synthetase/ligase" evidence="2">
    <location>
        <begin position="131"/>
        <end position="324"/>
    </location>
</feature>
<dbReference type="SUPFAM" id="SSF56801">
    <property type="entry name" value="Acetyl-CoA synthetase-like"/>
    <property type="match status" value="1"/>
</dbReference>
<gene>
    <name evidence="4" type="ORF">FB561_6719</name>
</gene>